<proteinExistence type="predicted"/>
<name>X1TXD7_9ZZZZ</name>
<sequence>MAWENSLRGRVIRRWEEADKKDWSLEKTIGICIEVEGELAKAGLNRTPKFSRKIRENDQGYIRNWVQGCHFEWINPR</sequence>
<organism evidence="1">
    <name type="scientific">marine sediment metagenome</name>
    <dbReference type="NCBI Taxonomy" id="412755"/>
    <lineage>
        <taxon>unclassified sequences</taxon>
        <taxon>metagenomes</taxon>
        <taxon>ecological metagenomes</taxon>
    </lineage>
</organism>
<protein>
    <submittedName>
        <fullName evidence="1">Uncharacterized protein</fullName>
    </submittedName>
</protein>
<accession>X1TXD7</accession>
<evidence type="ECO:0000313" key="1">
    <source>
        <dbReference type="EMBL" id="GAJ09929.1"/>
    </source>
</evidence>
<dbReference type="EMBL" id="BARW01032134">
    <property type="protein sequence ID" value="GAJ09929.1"/>
    <property type="molecule type" value="Genomic_DNA"/>
</dbReference>
<gene>
    <name evidence="1" type="ORF">S12H4_50926</name>
</gene>
<dbReference type="AlphaFoldDB" id="X1TXD7"/>
<comment type="caution">
    <text evidence="1">The sequence shown here is derived from an EMBL/GenBank/DDBJ whole genome shotgun (WGS) entry which is preliminary data.</text>
</comment>
<reference evidence="1" key="1">
    <citation type="journal article" date="2014" name="Front. Microbiol.">
        <title>High frequency of phylogenetically diverse reductive dehalogenase-homologous genes in deep subseafloor sedimentary metagenomes.</title>
        <authorList>
            <person name="Kawai M."/>
            <person name="Futagami T."/>
            <person name="Toyoda A."/>
            <person name="Takaki Y."/>
            <person name="Nishi S."/>
            <person name="Hori S."/>
            <person name="Arai W."/>
            <person name="Tsubouchi T."/>
            <person name="Morono Y."/>
            <person name="Uchiyama I."/>
            <person name="Ito T."/>
            <person name="Fujiyama A."/>
            <person name="Inagaki F."/>
            <person name="Takami H."/>
        </authorList>
    </citation>
    <scope>NUCLEOTIDE SEQUENCE</scope>
    <source>
        <strain evidence="1">Expedition CK06-06</strain>
    </source>
</reference>